<evidence type="ECO:0000313" key="13">
    <source>
        <dbReference type="EMBL" id="GIM01575.1"/>
    </source>
</evidence>
<dbReference type="Proteomes" id="UP000747110">
    <property type="component" value="Unassembled WGS sequence"/>
</dbReference>
<keyword evidence="15" id="KW-1185">Reference proteome</keyword>
<dbReference type="Pfam" id="PF02978">
    <property type="entry name" value="SRP_SPB"/>
    <property type="match status" value="1"/>
</dbReference>
<evidence type="ECO:0000256" key="7">
    <source>
        <dbReference type="ARBA" id="ARBA00023274"/>
    </source>
</evidence>
<keyword evidence="5" id="KW-0342">GTP-binding</keyword>
<dbReference type="EMBL" id="BNCP01000042">
    <property type="protein sequence ID" value="GIL87994.1"/>
    <property type="molecule type" value="Genomic_DNA"/>
</dbReference>
<dbReference type="NCBIfam" id="TIGR00959">
    <property type="entry name" value="ffh"/>
    <property type="match status" value="1"/>
</dbReference>
<dbReference type="GO" id="GO:0005525">
    <property type="term" value="F:GTP binding"/>
    <property type="evidence" value="ECO:0007669"/>
    <property type="project" value="UniProtKB-KW"/>
</dbReference>
<dbReference type="InterPro" id="IPR003593">
    <property type="entry name" value="AAA+_ATPase"/>
</dbReference>
<evidence type="ECO:0000313" key="15">
    <source>
        <dbReference type="Proteomes" id="UP000747110"/>
    </source>
</evidence>
<evidence type="ECO:0000256" key="2">
    <source>
        <dbReference type="ARBA" id="ARBA00022741"/>
    </source>
</evidence>
<dbReference type="SMART" id="SM00963">
    <property type="entry name" value="SRP54_N"/>
    <property type="match status" value="1"/>
</dbReference>
<evidence type="ECO:0000256" key="4">
    <source>
        <dbReference type="ARBA" id="ARBA00022884"/>
    </source>
</evidence>
<dbReference type="EMBL" id="BNCQ01000009">
    <property type="protein sequence ID" value="GIM01575.1"/>
    <property type="molecule type" value="Genomic_DNA"/>
</dbReference>
<keyword evidence="4" id="KW-0694">RNA-binding</keyword>
<evidence type="ECO:0000256" key="10">
    <source>
        <dbReference type="SAM" id="MobiDB-lite"/>
    </source>
</evidence>
<dbReference type="SMART" id="SM00382">
    <property type="entry name" value="AAA"/>
    <property type="match status" value="1"/>
</dbReference>
<evidence type="ECO:0000256" key="3">
    <source>
        <dbReference type="ARBA" id="ARBA00022801"/>
    </source>
</evidence>
<comment type="similarity">
    <text evidence="1">Belongs to the GTP-binding SRP family. SRP54 subfamily.</text>
</comment>
<organism evidence="13 14">
    <name type="scientific">Volvox reticuliferus</name>
    <dbReference type="NCBI Taxonomy" id="1737510"/>
    <lineage>
        <taxon>Eukaryota</taxon>
        <taxon>Viridiplantae</taxon>
        <taxon>Chlorophyta</taxon>
        <taxon>core chlorophytes</taxon>
        <taxon>Chlorophyceae</taxon>
        <taxon>CS clade</taxon>
        <taxon>Chlamydomonadales</taxon>
        <taxon>Volvocaceae</taxon>
        <taxon>Volvox</taxon>
    </lineage>
</organism>
<dbReference type="InterPro" id="IPR004125">
    <property type="entry name" value="Signal_recog_particle_SRP54_M"/>
</dbReference>
<evidence type="ECO:0000256" key="8">
    <source>
        <dbReference type="ARBA" id="ARBA00035672"/>
    </source>
</evidence>
<dbReference type="InterPro" id="IPR004780">
    <property type="entry name" value="SRP"/>
</dbReference>
<dbReference type="InterPro" id="IPR036891">
    <property type="entry name" value="Signal_recog_part_SRP54_M_sf"/>
</dbReference>
<accession>A0A8J4G7L6</accession>
<dbReference type="FunFam" id="3.40.50.300:FF:000022">
    <property type="entry name" value="Signal recognition particle 54 kDa subunit"/>
    <property type="match status" value="1"/>
</dbReference>
<protein>
    <recommendedName>
        <fullName evidence="8">signal-recognition-particle GTPase</fullName>
        <ecNumber evidence="8">3.6.5.4</ecNumber>
    </recommendedName>
</protein>
<evidence type="ECO:0000259" key="11">
    <source>
        <dbReference type="PROSITE" id="PS00300"/>
    </source>
</evidence>
<dbReference type="Gene3D" id="3.40.50.300">
    <property type="entry name" value="P-loop containing nucleotide triphosphate hydrolases"/>
    <property type="match status" value="1"/>
</dbReference>
<evidence type="ECO:0000256" key="5">
    <source>
        <dbReference type="ARBA" id="ARBA00023134"/>
    </source>
</evidence>
<dbReference type="AlphaFoldDB" id="A0A8J4G7L6"/>
<dbReference type="Pfam" id="PF02881">
    <property type="entry name" value="SRP54_N"/>
    <property type="match status" value="1"/>
</dbReference>
<keyword evidence="3" id="KW-0378">Hydrolase</keyword>
<dbReference type="InterPro" id="IPR022941">
    <property type="entry name" value="SRP54"/>
</dbReference>
<dbReference type="Pfam" id="PF00448">
    <property type="entry name" value="SRP54"/>
    <property type="match status" value="1"/>
</dbReference>
<name>A0A8J4G7L6_9CHLO</name>
<dbReference type="InterPro" id="IPR000897">
    <property type="entry name" value="SRP54_GTPase_dom"/>
</dbReference>
<comment type="caution">
    <text evidence="13">The sequence shown here is derived from an EMBL/GenBank/DDBJ whole genome shotgun (WGS) entry which is preliminary data.</text>
</comment>
<dbReference type="Proteomes" id="UP000722791">
    <property type="component" value="Unassembled WGS sequence"/>
</dbReference>
<dbReference type="EC" id="3.6.5.4" evidence="8"/>
<dbReference type="PANTHER" id="PTHR11564">
    <property type="entry name" value="SIGNAL RECOGNITION PARTICLE 54K PROTEIN SRP54"/>
    <property type="match status" value="1"/>
</dbReference>
<evidence type="ECO:0000313" key="12">
    <source>
        <dbReference type="EMBL" id="GIL87994.1"/>
    </source>
</evidence>
<dbReference type="InterPro" id="IPR042101">
    <property type="entry name" value="SRP54_N_sf"/>
</dbReference>
<sequence>MQFSGNRPAAFRSSVDRGFKVPLMAAYLRGVAFAPVCSASIRSGKGATPRFLSSAKSSSSSSSSLSSGLWQLPVALTVRRSRGPYGGGGRAAVVVRAAMFDNLSRSIEKAQRLIGKTGTLTSENMKEPLKEVRRALLEADVSLPVVRRFIKKIEERALGTKVLEGVTPDVQFIKVVSNELIDLMGGGVGAKDLEPGFPQIILMAGLQGVGKTTAAGKLALYLKKSKKSCLLVATDVYRPAAIDQLVKLGTAIDVPVFELGTQVDPVEIAKRGIEEAKRLGVDAVIVDTAGRLQVDEDMMGELRSIKSAVRPSDTLLVVDAMTGQEAANLVKAFNDAVDITGAILTKMDGDSRGGAALSVREVSGKPIKFVGVGEKMEALEPFYPERMASRILGMGDVLTLYEKAEQAIKDEDAKKMMDRLLEEKFDFNDFLNQWKSMNNMGGLQMLKMMPGFNKVSEKALYEAEKQFESYATIINAMDEEERTNPEVIIKSLARRRRVAQDSGKTEAEVSKLMTAYTQLKAQVGGMSKLLKLQRAGGNQEQADKLVKELVASAGKKVAPGKVRRKKDKEPLSKARGFGAPSSSSK</sequence>
<dbReference type="GO" id="GO:0006614">
    <property type="term" value="P:SRP-dependent cotranslational protein targeting to membrane"/>
    <property type="evidence" value="ECO:0007669"/>
    <property type="project" value="InterPro"/>
</dbReference>
<feature type="domain" description="SRP54-type proteins GTP-binding" evidence="11">
    <location>
        <begin position="366"/>
        <end position="379"/>
    </location>
</feature>
<dbReference type="HAMAP" id="MF_00306">
    <property type="entry name" value="SRP54"/>
    <property type="match status" value="1"/>
</dbReference>
<comment type="catalytic activity">
    <reaction evidence="9">
        <text>GTP + H2O = GDP + phosphate + H(+)</text>
        <dbReference type="Rhea" id="RHEA:19669"/>
        <dbReference type="ChEBI" id="CHEBI:15377"/>
        <dbReference type="ChEBI" id="CHEBI:15378"/>
        <dbReference type="ChEBI" id="CHEBI:37565"/>
        <dbReference type="ChEBI" id="CHEBI:43474"/>
        <dbReference type="ChEBI" id="CHEBI:58189"/>
        <dbReference type="EC" id="3.6.5.4"/>
    </reaction>
    <physiologicalReaction direction="left-to-right" evidence="9">
        <dbReference type="Rhea" id="RHEA:19670"/>
    </physiologicalReaction>
</comment>
<dbReference type="SUPFAM" id="SSF47446">
    <property type="entry name" value="Signal peptide-binding domain"/>
    <property type="match status" value="1"/>
</dbReference>
<evidence type="ECO:0000313" key="14">
    <source>
        <dbReference type="Proteomes" id="UP000722791"/>
    </source>
</evidence>
<keyword evidence="7" id="KW-0687">Ribonucleoprotein</keyword>
<dbReference type="InterPro" id="IPR027417">
    <property type="entry name" value="P-loop_NTPase"/>
</dbReference>
<dbReference type="OrthoDB" id="1727884at2759"/>
<dbReference type="Gene3D" id="1.10.260.30">
    <property type="entry name" value="Signal recognition particle, SRP54 subunit, M-domain"/>
    <property type="match status" value="1"/>
</dbReference>
<dbReference type="Gene3D" id="1.20.120.140">
    <property type="entry name" value="Signal recognition particle SRP54, nucleotide-binding domain"/>
    <property type="match status" value="1"/>
</dbReference>
<dbReference type="InterPro" id="IPR013822">
    <property type="entry name" value="Signal_recog_particl_SRP54_hlx"/>
</dbReference>
<keyword evidence="2" id="KW-0547">Nucleotide-binding</keyword>
<keyword evidence="6" id="KW-0733">Signal recognition particle</keyword>
<dbReference type="PANTHER" id="PTHR11564:SF5">
    <property type="entry name" value="SIGNAL RECOGNITION PARTICLE SUBUNIT SRP54"/>
    <property type="match status" value="1"/>
</dbReference>
<gene>
    <name evidence="12" type="ORF">Vretifemale_16032</name>
    <name evidence="13" type="ORF">Vretimale_6362</name>
</gene>
<dbReference type="PROSITE" id="PS00300">
    <property type="entry name" value="SRP54"/>
    <property type="match status" value="1"/>
</dbReference>
<evidence type="ECO:0000256" key="9">
    <source>
        <dbReference type="ARBA" id="ARBA00048157"/>
    </source>
</evidence>
<evidence type="ECO:0000256" key="6">
    <source>
        <dbReference type="ARBA" id="ARBA00023135"/>
    </source>
</evidence>
<proteinExistence type="inferred from homology"/>
<dbReference type="SMART" id="SM00962">
    <property type="entry name" value="SRP54"/>
    <property type="match status" value="1"/>
</dbReference>
<evidence type="ECO:0000256" key="1">
    <source>
        <dbReference type="ARBA" id="ARBA00005450"/>
    </source>
</evidence>
<reference evidence="13" key="1">
    <citation type="journal article" date="2021" name="Proc. Natl. Acad. Sci. U.S.A.">
        <title>Three genomes in the algal genus Volvox reveal the fate of a haploid sex-determining region after a transition to homothallism.</title>
        <authorList>
            <person name="Yamamoto K."/>
            <person name="Hamaji T."/>
            <person name="Kawai-Toyooka H."/>
            <person name="Matsuzaki R."/>
            <person name="Takahashi F."/>
            <person name="Nishimura Y."/>
            <person name="Kawachi M."/>
            <person name="Noguchi H."/>
            <person name="Minakuchi Y."/>
            <person name="Umen J.G."/>
            <person name="Toyoda A."/>
            <person name="Nozaki H."/>
        </authorList>
    </citation>
    <scope>NUCLEOTIDE SEQUENCE</scope>
    <source>
        <strain evidence="13">NIES-3785</strain>
        <strain evidence="12">NIES-3786</strain>
    </source>
</reference>
<dbReference type="GO" id="GO:0003924">
    <property type="term" value="F:GTPase activity"/>
    <property type="evidence" value="ECO:0007669"/>
    <property type="project" value="InterPro"/>
</dbReference>
<dbReference type="GO" id="GO:0005786">
    <property type="term" value="C:signal recognition particle, endoplasmic reticulum targeting"/>
    <property type="evidence" value="ECO:0007669"/>
    <property type="project" value="UniProtKB-KW"/>
</dbReference>
<dbReference type="SUPFAM" id="SSF52540">
    <property type="entry name" value="P-loop containing nucleoside triphosphate hydrolases"/>
    <property type="match status" value="1"/>
</dbReference>
<feature type="region of interest" description="Disordered" evidence="10">
    <location>
        <begin position="554"/>
        <end position="585"/>
    </location>
</feature>
<dbReference type="GO" id="GO:0008312">
    <property type="term" value="F:7S RNA binding"/>
    <property type="evidence" value="ECO:0007669"/>
    <property type="project" value="InterPro"/>
</dbReference>
<dbReference type="CDD" id="cd18539">
    <property type="entry name" value="SRP_G"/>
    <property type="match status" value="1"/>
</dbReference>